<name>A0ABT4I5P5_9ACTO</name>
<gene>
    <name evidence="2" type="ORF">OHJ16_00585</name>
</gene>
<proteinExistence type="predicted"/>
<feature type="transmembrane region" description="Helical" evidence="1">
    <location>
        <begin position="82"/>
        <end position="98"/>
    </location>
</feature>
<dbReference type="RefSeq" id="WP_043558058.1">
    <property type="nucleotide sequence ID" value="NZ_CAJPNG010000012.1"/>
</dbReference>
<feature type="transmembrane region" description="Helical" evidence="1">
    <location>
        <begin position="174"/>
        <end position="195"/>
    </location>
</feature>
<comment type="caution">
    <text evidence="2">The sequence shown here is derived from an EMBL/GenBank/DDBJ whole genome shotgun (WGS) entry which is preliminary data.</text>
</comment>
<protein>
    <submittedName>
        <fullName evidence="2">Beta-carotene 15,15'-monooxygenase</fullName>
    </submittedName>
</protein>
<accession>A0ABT4I5P5</accession>
<feature type="transmembrane region" description="Helical" evidence="1">
    <location>
        <begin position="215"/>
        <end position="234"/>
    </location>
</feature>
<dbReference type="Proteomes" id="UP001072034">
    <property type="component" value="Unassembled WGS sequence"/>
</dbReference>
<dbReference type="EMBL" id="JAPTMY010000001">
    <property type="protein sequence ID" value="MCZ0856545.1"/>
    <property type="molecule type" value="Genomic_DNA"/>
</dbReference>
<organism evidence="2 3">
    <name type="scientific">Actinomyces israelii</name>
    <dbReference type="NCBI Taxonomy" id="1659"/>
    <lineage>
        <taxon>Bacteria</taxon>
        <taxon>Bacillati</taxon>
        <taxon>Actinomycetota</taxon>
        <taxon>Actinomycetes</taxon>
        <taxon>Actinomycetales</taxon>
        <taxon>Actinomycetaceae</taxon>
        <taxon>Actinomyces</taxon>
    </lineage>
</organism>
<evidence type="ECO:0000313" key="3">
    <source>
        <dbReference type="Proteomes" id="UP001072034"/>
    </source>
</evidence>
<keyword evidence="1" id="KW-0472">Membrane</keyword>
<sequence>MTAALVLLLGVTAALFPAGGRPAAWRGAGGRLGVAQVVVLVLGALLGAPVLGLPWWQAAAAAGLAGLWTAATRLAPAPRATLWRWGAAIAVIALCAVLQGEPQAAAGRAARLCQGAGCLLLLTTPANRAVTDLLAIARGRVRPDGETRPGRDGETRPDWAPLRGGRWIGPLERLLLLLLASMGVHAAVAAVIAAKGVIRFPEISRDERGDKAEEFLIGSLASWALAVLAAMLLTRP</sequence>
<keyword evidence="1" id="KW-1133">Transmembrane helix</keyword>
<evidence type="ECO:0000313" key="2">
    <source>
        <dbReference type="EMBL" id="MCZ0856545.1"/>
    </source>
</evidence>
<feature type="transmembrane region" description="Helical" evidence="1">
    <location>
        <begin position="30"/>
        <end position="51"/>
    </location>
</feature>
<keyword evidence="3" id="KW-1185">Reference proteome</keyword>
<reference evidence="2" key="1">
    <citation type="submission" date="2022-10" db="EMBL/GenBank/DDBJ databases">
        <title>Genome sequence of Actinomyces israelii ATCC 10048.</title>
        <authorList>
            <person name="Watt R.M."/>
            <person name="Tong W.M."/>
        </authorList>
    </citation>
    <scope>NUCLEOTIDE SEQUENCE</scope>
    <source>
        <strain evidence="2">ATCC 10048</strain>
    </source>
</reference>
<evidence type="ECO:0000256" key="1">
    <source>
        <dbReference type="SAM" id="Phobius"/>
    </source>
</evidence>
<keyword evidence="1" id="KW-0812">Transmembrane</keyword>